<dbReference type="NCBIfam" id="TIGR02595">
    <property type="entry name" value="PEP_CTERM"/>
    <property type="match status" value="1"/>
</dbReference>
<dbReference type="InterPro" id="IPR013424">
    <property type="entry name" value="Ice-binding_C"/>
</dbReference>
<sequence length="227" mass="23508">MKTLNFLITAALAACTLPAAAAPVFMDFETVPNAVNDLTVAANNPYAADVTFLSNALSMTSAWLDPTADGNFFRDPAVYGSVTKGAMFMSGGNDATTRLVFDVNAGFSSELKLLYAAGEATGTISVYDDVGGHGSRLSVVSLGSTGACLNPDTQQVVTGFVCNWRTVDINFSGTAQSVVISGTNNAFWFDDIRLGADGGGNVPEPSSVALSLAALGALGWSRKQRKG</sequence>
<evidence type="ECO:0000259" key="2">
    <source>
        <dbReference type="Pfam" id="PF07589"/>
    </source>
</evidence>
<keyword evidence="4" id="KW-1185">Reference proteome</keyword>
<dbReference type="Pfam" id="PF07589">
    <property type="entry name" value="PEP-CTERM"/>
    <property type="match status" value="1"/>
</dbReference>
<dbReference type="Proteomes" id="UP001219862">
    <property type="component" value="Unassembled WGS sequence"/>
</dbReference>
<dbReference type="EMBL" id="JAQQXS010000007">
    <property type="protein sequence ID" value="MDC8785524.1"/>
    <property type="molecule type" value="Genomic_DNA"/>
</dbReference>
<name>A0ABT5KRL0_9BURK</name>
<reference evidence="3 4" key="1">
    <citation type="submission" date="2022-10" db="EMBL/GenBank/DDBJ databases">
        <title>paucibacter sp. hw8 Genome sequencing.</title>
        <authorList>
            <person name="Park S."/>
        </authorList>
    </citation>
    <scope>NUCLEOTIDE SEQUENCE [LARGE SCALE GENOMIC DNA]</scope>
    <source>
        <strain evidence="4">hw8</strain>
    </source>
</reference>
<evidence type="ECO:0000313" key="4">
    <source>
        <dbReference type="Proteomes" id="UP001219862"/>
    </source>
</evidence>
<proteinExistence type="predicted"/>
<dbReference type="RefSeq" id="WP_273596628.1">
    <property type="nucleotide sequence ID" value="NZ_JAQQXS010000007.1"/>
</dbReference>
<organism evidence="3 4">
    <name type="scientific">Roseateles koreensis</name>
    <dbReference type="NCBI Taxonomy" id="2987526"/>
    <lineage>
        <taxon>Bacteria</taxon>
        <taxon>Pseudomonadati</taxon>
        <taxon>Pseudomonadota</taxon>
        <taxon>Betaproteobacteria</taxon>
        <taxon>Burkholderiales</taxon>
        <taxon>Sphaerotilaceae</taxon>
        <taxon>Roseateles</taxon>
    </lineage>
</organism>
<feature type="domain" description="Ice-binding protein C-terminal" evidence="2">
    <location>
        <begin position="202"/>
        <end position="226"/>
    </location>
</feature>
<keyword evidence="1" id="KW-0732">Signal</keyword>
<feature type="signal peptide" evidence="1">
    <location>
        <begin position="1"/>
        <end position="21"/>
    </location>
</feature>
<protein>
    <submittedName>
        <fullName evidence="3">PEP-CTERM sorting domain-containing protein</fullName>
    </submittedName>
</protein>
<accession>A0ABT5KRL0</accession>
<evidence type="ECO:0000256" key="1">
    <source>
        <dbReference type="SAM" id="SignalP"/>
    </source>
</evidence>
<feature type="chain" id="PRO_5047530912" evidence="1">
    <location>
        <begin position="22"/>
        <end position="227"/>
    </location>
</feature>
<comment type="caution">
    <text evidence="3">The sequence shown here is derived from an EMBL/GenBank/DDBJ whole genome shotgun (WGS) entry which is preliminary data.</text>
</comment>
<evidence type="ECO:0000313" key="3">
    <source>
        <dbReference type="EMBL" id="MDC8785524.1"/>
    </source>
</evidence>
<gene>
    <name evidence="3" type="ORF">PRZ01_10000</name>
</gene>
<dbReference type="PROSITE" id="PS51257">
    <property type="entry name" value="PROKAR_LIPOPROTEIN"/>
    <property type="match status" value="1"/>
</dbReference>